<accession>A0A409X450</accession>
<reference evidence="1 2" key="1">
    <citation type="journal article" date="2018" name="Evol. Lett.">
        <title>Horizontal gene cluster transfer increased hallucinogenic mushroom diversity.</title>
        <authorList>
            <person name="Reynolds H.T."/>
            <person name="Vijayakumar V."/>
            <person name="Gluck-Thaler E."/>
            <person name="Korotkin H.B."/>
            <person name="Matheny P.B."/>
            <person name="Slot J.C."/>
        </authorList>
    </citation>
    <scope>NUCLEOTIDE SEQUENCE [LARGE SCALE GENOMIC DNA]</scope>
    <source>
        <strain evidence="1 2">2631</strain>
    </source>
</reference>
<dbReference type="InParanoid" id="A0A409X450"/>
<proteinExistence type="predicted"/>
<name>A0A409X450_PSICY</name>
<sequence>MPSIIHLYHDEYPVELVARHPFGLAKYMERRKSSSEMAQFSKSVEEKHNWGQGITAHWGTLAGLDLAVGCPTSRPKAAHPTKMLASKRRFNPYANAKRPTGCRGLTVEAPEDDRLLSLVSGLSLTNPGTRRLDLRTERDYSVEEQLSLSSLSLNNREVGLDRATHKHVVIQSSKAAKKGVTYKMPGPDTCRWDGCNLPLRTGSHRSTEHFSNWPTNDIEWHCQWTGCKTQFLGNARAMMRHILTSH</sequence>
<protein>
    <submittedName>
        <fullName evidence="1">Uncharacterized protein</fullName>
    </submittedName>
</protein>
<keyword evidence="2" id="KW-1185">Reference proteome</keyword>
<comment type="caution">
    <text evidence="1">The sequence shown here is derived from an EMBL/GenBank/DDBJ whole genome shotgun (WGS) entry which is preliminary data.</text>
</comment>
<organism evidence="1 2">
    <name type="scientific">Psilocybe cyanescens</name>
    <dbReference type="NCBI Taxonomy" id="93625"/>
    <lineage>
        <taxon>Eukaryota</taxon>
        <taxon>Fungi</taxon>
        <taxon>Dikarya</taxon>
        <taxon>Basidiomycota</taxon>
        <taxon>Agaricomycotina</taxon>
        <taxon>Agaricomycetes</taxon>
        <taxon>Agaricomycetidae</taxon>
        <taxon>Agaricales</taxon>
        <taxon>Agaricineae</taxon>
        <taxon>Strophariaceae</taxon>
        <taxon>Psilocybe</taxon>
    </lineage>
</organism>
<dbReference type="EMBL" id="NHYD01002702">
    <property type="protein sequence ID" value="PPQ85510.1"/>
    <property type="molecule type" value="Genomic_DNA"/>
</dbReference>
<gene>
    <name evidence="1" type="ORF">CVT25_006590</name>
</gene>
<evidence type="ECO:0000313" key="1">
    <source>
        <dbReference type="EMBL" id="PPQ85510.1"/>
    </source>
</evidence>
<evidence type="ECO:0000313" key="2">
    <source>
        <dbReference type="Proteomes" id="UP000283269"/>
    </source>
</evidence>
<dbReference type="Proteomes" id="UP000283269">
    <property type="component" value="Unassembled WGS sequence"/>
</dbReference>
<dbReference type="AlphaFoldDB" id="A0A409X450"/>